<evidence type="ECO:0000313" key="5">
    <source>
        <dbReference type="Proteomes" id="UP000238205"/>
    </source>
</evidence>
<dbReference type="InterPro" id="IPR019845">
    <property type="entry name" value="Squalene/phytoene_synthase_CS"/>
</dbReference>
<dbReference type="PANTHER" id="PTHR31480">
    <property type="entry name" value="BIFUNCTIONAL LYCOPENE CYCLASE/PHYTOENE SYNTHASE"/>
    <property type="match status" value="1"/>
</dbReference>
<evidence type="ECO:0000256" key="2">
    <source>
        <dbReference type="ARBA" id="ARBA00022679"/>
    </source>
</evidence>
<evidence type="ECO:0000256" key="1">
    <source>
        <dbReference type="ARBA" id="ARBA00004829"/>
    </source>
</evidence>
<dbReference type="Gene3D" id="1.10.600.10">
    <property type="entry name" value="Farnesyl Diphosphate Synthase"/>
    <property type="match status" value="1"/>
</dbReference>
<accession>A0A2T0W8I9</accession>
<organism evidence="4 5">
    <name type="scientific">Alkalibacterium olivapovliticus</name>
    <dbReference type="NCBI Taxonomy" id="99907"/>
    <lineage>
        <taxon>Bacteria</taxon>
        <taxon>Bacillati</taxon>
        <taxon>Bacillota</taxon>
        <taxon>Bacilli</taxon>
        <taxon>Lactobacillales</taxon>
        <taxon>Carnobacteriaceae</taxon>
        <taxon>Alkalibacterium</taxon>
    </lineage>
</organism>
<dbReference type="GO" id="GO:0016117">
    <property type="term" value="P:carotenoid biosynthetic process"/>
    <property type="evidence" value="ECO:0007669"/>
    <property type="project" value="UniProtKB-KW"/>
</dbReference>
<dbReference type="Proteomes" id="UP000238205">
    <property type="component" value="Unassembled WGS sequence"/>
</dbReference>
<reference evidence="4 5" key="1">
    <citation type="submission" date="2018-03" db="EMBL/GenBank/DDBJ databases">
        <title>Genomic Encyclopedia of Archaeal and Bacterial Type Strains, Phase II (KMG-II): from individual species to whole genera.</title>
        <authorList>
            <person name="Goeker M."/>
        </authorList>
    </citation>
    <scope>NUCLEOTIDE SEQUENCE [LARGE SCALE GENOMIC DNA]</scope>
    <source>
        <strain evidence="4 5">DSM 13175</strain>
    </source>
</reference>
<keyword evidence="3" id="KW-0125">Carotenoid biosynthesis</keyword>
<dbReference type="InterPro" id="IPR008949">
    <property type="entry name" value="Isoprenoid_synthase_dom_sf"/>
</dbReference>
<dbReference type="InterPro" id="IPR002060">
    <property type="entry name" value="Squ/phyt_synthse"/>
</dbReference>
<dbReference type="AlphaFoldDB" id="A0A2T0W8I9"/>
<keyword evidence="2" id="KW-0808">Transferase</keyword>
<dbReference type="PROSITE" id="PS01045">
    <property type="entry name" value="SQUALEN_PHYTOEN_SYN_2"/>
    <property type="match status" value="1"/>
</dbReference>
<comment type="caution">
    <text evidence="4">The sequence shown here is derived from an EMBL/GenBank/DDBJ whole genome shotgun (WGS) entry which is preliminary data.</text>
</comment>
<dbReference type="EMBL" id="PVTO01000007">
    <property type="protein sequence ID" value="PRY83020.1"/>
    <property type="molecule type" value="Genomic_DNA"/>
</dbReference>
<sequence length="239" mass="27681">MADDSIDEAETEEEQADALAFLSNELNRFEEGKESAHPIWRALRDVFNRYDMSIQPFYDQLQGQAMDYKFEQPCTMKEVEEYSYYVAGSVGLMLLPIIATEHHKKLREPALSLGVAMQLTNILRDIGEDYKKINRIYLPVELMNKLNYSKDDLAEGTINSAFITLWESIALLAEQRYLDFSNALHLFDKDSQFPVALSSRVYAGILDAVRQNQYDCFTKRNKTSFIKKMLILREVKSKF</sequence>
<dbReference type="GO" id="GO:0051996">
    <property type="term" value="F:squalene synthase [NAD(P)H] activity"/>
    <property type="evidence" value="ECO:0007669"/>
    <property type="project" value="InterPro"/>
</dbReference>
<evidence type="ECO:0000256" key="3">
    <source>
        <dbReference type="ARBA" id="ARBA00022746"/>
    </source>
</evidence>
<dbReference type="InterPro" id="IPR033904">
    <property type="entry name" value="Trans_IPPS_HH"/>
</dbReference>
<name>A0A2T0W8I9_9LACT</name>
<protein>
    <submittedName>
        <fullName evidence="4">Phytoene synthase</fullName>
    </submittedName>
</protein>
<proteinExistence type="predicted"/>
<dbReference type="Pfam" id="PF00494">
    <property type="entry name" value="SQS_PSY"/>
    <property type="match status" value="1"/>
</dbReference>
<comment type="pathway">
    <text evidence="1">Carotenoid biosynthesis.</text>
</comment>
<evidence type="ECO:0000313" key="4">
    <source>
        <dbReference type="EMBL" id="PRY83020.1"/>
    </source>
</evidence>
<dbReference type="CDD" id="cd00683">
    <property type="entry name" value="Trans_IPPS_HH"/>
    <property type="match status" value="1"/>
</dbReference>
<gene>
    <name evidence="4" type="ORF">CLV38_10796</name>
</gene>
<keyword evidence="5" id="KW-1185">Reference proteome</keyword>
<dbReference type="SUPFAM" id="SSF48576">
    <property type="entry name" value="Terpenoid synthases"/>
    <property type="match status" value="1"/>
</dbReference>